<dbReference type="RefSeq" id="WP_064647177.1">
    <property type="nucleotide sequence ID" value="NZ_CP140864.1"/>
</dbReference>
<dbReference type="GO" id="GO:0016020">
    <property type="term" value="C:membrane"/>
    <property type="evidence" value="ECO:0007669"/>
    <property type="project" value="TreeGrafter"/>
</dbReference>
<dbReference type="AlphaFoldDB" id="A0A4Q8XRV4"/>
<gene>
    <name evidence="3" type="ORF">ELI03_33060</name>
    <name evidence="2" type="ORF">ELI19_35110</name>
</gene>
<keyword evidence="3" id="KW-0378">Hydrolase</keyword>
<sequence>MSILNTLSSGHHVVDIDGIRQSFHVTGKGPVIVVHPGGPGIHWQYLRMPLLERHFTMVYLEPIGTGGSGQLAEHPHGYTIELFANQLRRFLETLDISNVILLGHSHGGFVIQEHTSGSPDRVSGMILYSSSAVTGNDFMRNAANGIQAFADRHHADGPAVLQAWQSVPKMSSDDDYTKIMRDLLPAYFADGVREKLDLEAFRAGINATLLIGNNEPFDARSRLQNLSVRTLILTGDHDFICGPKWGETLHDSLRNSELVRFAHSGHFAHLEQPEEFLASVLAFVKAHKLTPH</sequence>
<evidence type="ECO:0000313" key="4">
    <source>
        <dbReference type="Proteomes" id="UP000292036"/>
    </source>
</evidence>
<dbReference type="Gene3D" id="3.40.50.1820">
    <property type="entry name" value="alpha/beta hydrolase"/>
    <property type="match status" value="1"/>
</dbReference>
<dbReference type="GeneID" id="303219152"/>
<reference evidence="4 5" key="1">
    <citation type="submission" date="2019-02" db="EMBL/GenBank/DDBJ databases">
        <title>The genomic architecture of introgression among sibling species of bacteria.</title>
        <authorList>
            <person name="Cavassim M.I.A."/>
            <person name="Moeskjaer S."/>
            <person name="Moslemi C."/>
            <person name="Fields B."/>
            <person name="Bachmann A."/>
            <person name="Vilhjalmsson B."/>
            <person name="Schierup M.H."/>
            <person name="Young J.P.W."/>
            <person name="Andersen S.U."/>
        </authorList>
    </citation>
    <scope>NUCLEOTIDE SEQUENCE [LARGE SCALE GENOMIC DNA]</scope>
    <source>
        <strain evidence="3 5">SM145A</strain>
        <strain evidence="2 4">SM151B</strain>
    </source>
</reference>
<evidence type="ECO:0000259" key="1">
    <source>
        <dbReference type="Pfam" id="PF00561"/>
    </source>
</evidence>
<comment type="caution">
    <text evidence="3">The sequence shown here is derived from an EMBL/GenBank/DDBJ whole genome shotgun (WGS) entry which is preliminary data.</text>
</comment>
<dbReference type="SUPFAM" id="SSF53474">
    <property type="entry name" value="alpha/beta-Hydrolases"/>
    <property type="match status" value="1"/>
</dbReference>
<accession>A0A4Q8XRV4</accession>
<dbReference type="PANTHER" id="PTHR43798">
    <property type="entry name" value="MONOACYLGLYCEROL LIPASE"/>
    <property type="match status" value="1"/>
</dbReference>
<dbReference type="EMBL" id="SIPC01000007">
    <property type="protein sequence ID" value="TAX65223.1"/>
    <property type="molecule type" value="Genomic_DNA"/>
</dbReference>
<dbReference type="InterPro" id="IPR000073">
    <property type="entry name" value="AB_hydrolase_1"/>
</dbReference>
<feature type="domain" description="AB hydrolase-1" evidence="1">
    <location>
        <begin position="30"/>
        <end position="273"/>
    </location>
</feature>
<name>A0A4Q8XRV4_RHILE</name>
<evidence type="ECO:0000313" key="2">
    <source>
        <dbReference type="EMBL" id="TAW13666.1"/>
    </source>
</evidence>
<proteinExistence type="predicted"/>
<dbReference type="Pfam" id="PF00561">
    <property type="entry name" value="Abhydrolase_1"/>
    <property type="match status" value="1"/>
</dbReference>
<evidence type="ECO:0000313" key="3">
    <source>
        <dbReference type="EMBL" id="TAX65223.1"/>
    </source>
</evidence>
<dbReference type="PANTHER" id="PTHR43798:SF33">
    <property type="entry name" value="HYDROLASE, PUTATIVE (AFU_ORTHOLOGUE AFUA_2G14860)-RELATED"/>
    <property type="match status" value="1"/>
</dbReference>
<organism evidence="3 5">
    <name type="scientific">Rhizobium leguminosarum</name>
    <dbReference type="NCBI Taxonomy" id="384"/>
    <lineage>
        <taxon>Bacteria</taxon>
        <taxon>Pseudomonadati</taxon>
        <taxon>Pseudomonadota</taxon>
        <taxon>Alphaproteobacteria</taxon>
        <taxon>Hyphomicrobiales</taxon>
        <taxon>Rhizobiaceae</taxon>
        <taxon>Rhizobium/Agrobacterium group</taxon>
        <taxon>Rhizobium</taxon>
    </lineage>
</organism>
<protein>
    <submittedName>
        <fullName evidence="3">Alpha/beta hydrolase</fullName>
    </submittedName>
</protein>
<dbReference type="GO" id="GO:0016787">
    <property type="term" value="F:hydrolase activity"/>
    <property type="evidence" value="ECO:0007669"/>
    <property type="project" value="UniProtKB-KW"/>
</dbReference>
<dbReference type="EMBL" id="SIPS01000013">
    <property type="protein sequence ID" value="TAW13666.1"/>
    <property type="molecule type" value="Genomic_DNA"/>
</dbReference>
<dbReference type="InterPro" id="IPR029058">
    <property type="entry name" value="AB_hydrolase_fold"/>
</dbReference>
<evidence type="ECO:0000313" key="5">
    <source>
        <dbReference type="Proteomes" id="UP000293652"/>
    </source>
</evidence>
<dbReference type="InterPro" id="IPR050266">
    <property type="entry name" value="AB_hydrolase_sf"/>
</dbReference>
<dbReference type="Proteomes" id="UP000293652">
    <property type="component" value="Unassembled WGS sequence"/>
</dbReference>
<dbReference type="Proteomes" id="UP000292036">
    <property type="component" value="Unassembled WGS sequence"/>
</dbReference>